<proteinExistence type="predicted"/>
<gene>
    <name evidence="1" type="ORF">Aco04nite_16010</name>
</gene>
<name>A0A919SEI0_9ACTN</name>
<accession>A0A919SEI0</accession>
<dbReference type="RefSeq" id="WP_212996542.1">
    <property type="nucleotide sequence ID" value="NZ_BAAATW010000005.1"/>
</dbReference>
<evidence type="ECO:0000313" key="1">
    <source>
        <dbReference type="EMBL" id="GIM69593.1"/>
    </source>
</evidence>
<dbReference type="EMBL" id="BOQP01000007">
    <property type="protein sequence ID" value="GIM69593.1"/>
    <property type="molecule type" value="Genomic_DNA"/>
</dbReference>
<comment type="caution">
    <text evidence="1">The sequence shown here is derived from an EMBL/GenBank/DDBJ whole genome shotgun (WGS) entry which is preliminary data.</text>
</comment>
<sequence>MGVNVRNALRETADKLRAVVADTISTDELTSQNVHAAGSDPGPLPKLPL</sequence>
<dbReference type="AlphaFoldDB" id="A0A919SEI0"/>
<dbReference type="Proteomes" id="UP000680865">
    <property type="component" value="Unassembled WGS sequence"/>
</dbReference>
<keyword evidence="2" id="KW-1185">Reference proteome</keyword>
<organism evidence="1 2">
    <name type="scientific">Winogradskya consettensis</name>
    <dbReference type="NCBI Taxonomy" id="113560"/>
    <lineage>
        <taxon>Bacteria</taxon>
        <taxon>Bacillati</taxon>
        <taxon>Actinomycetota</taxon>
        <taxon>Actinomycetes</taxon>
        <taxon>Micromonosporales</taxon>
        <taxon>Micromonosporaceae</taxon>
        <taxon>Winogradskya</taxon>
    </lineage>
</organism>
<evidence type="ECO:0000313" key="2">
    <source>
        <dbReference type="Proteomes" id="UP000680865"/>
    </source>
</evidence>
<reference evidence="1" key="1">
    <citation type="submission" date="2021-03" db="EMBL/GenBank/DDBJ databases">
        <title>Whole genome shotgun sequence of Actinoplanes consettensis NBRC 14913.</title>
        <authorList>
            <person name="Komaki H."/>
            <person name="Tamura T."/>
        </authorList>
    </citation>
    <scope>NUCLEOTIDE SEQUENCE</scope>
    <source>
        <strain evidence="1">NBRC 14913</strain>
    </source>
</reference>
<protein>
    <submittedName>
        <fullName evidence="1">Uncharacterized protein</fullName>
    </submittedName>
</protein>